<keyword evidence="7" id="KW-1185">Reference proteome</keyword>
<evidence type="ECO:0000256" key="5">
    <source>
        <dbReference type="ARBA" id="ARBA00023049"/>
    </source>
</evidence>
<keyword evidence="4" id="KW-0862">Zinc</keyword>
<evidence type="ECO:0000313" key="6">
    <source>
        <dbReference type="EMBL" id="VDK73462.1"/>
    </source>
</evidence>
<dbReference type="InterPro" id="IPR011249">
    <property type="entry name" value="Metalloenz_LuxS/M16"/>
</dbReference>
<keyword evidence="3" id="KW-0378">Hydrolase</keyword>
<evidence type="ECO:0000256" key="1">
    <source>
        <dbReference type="ARBA" id="ARBA00022670"/>
    </source>
</evidence>
<dbReference type="GO" id="GO:0004222">
    <property type="term" value="F:metalloendopeptidase activity"/>
    <property type="evidence" value="ECO:0007669"/>
    <property type="project" value="TreeGrafter"/>
</dbReference>
<keyword evidence="1" id="KW-0645">Protease</keyword>
<reference evidence="6 7" key="1">
    <citation type="submission" date="2018-11" db="EMBL/GenBank/DDBJ databases">
        <authorList>
            <consortium name="Pathogen Informatics"/>
        </authorList>
    </citation>
    <scope>NUCLEOTIDE SEQUENCE [LARGE SCALE GENOMIC DNA]</scope>
</reference>
<dbReference type="SUPFAM" id="SSF63411">
    <property type="entry name" value="LuxS/MPP-like metallohydrolase"/>
    <property type="match status" value="1"/>
</dbReference>
<keyword evidence="2" id="KW-0479">Metal-binding</keyword>
<dbReference type="InterPro" id="IPR050361">
    <property type="entry name" value="MPP/UQCRC_Complex"/>
</dbReference>
<keyword evidence="5" id="KW-0482">Metalloprotease</keyword>
<dbReference type="PANTHER" id="PTHR11851:SF149">
    <property type="entry name" value="GH01077P"/>
    <property type="match status" value="1"/>
</dbReference>
<evidence type="ECO:0000256" key="2">
    <source>
        <dbReference type="ARBA" id="ARBA00022723"/>
    </source>
</evidence>
<organism evidence="6 7">
    <name type="scientific">Cylicostephanus goldi</name>
    <name type="common">Nematode worm</name>
    <dbReference type="NCBI Taxonomy" id="71465"/>
    <lineage>
        <taxon>Eukaryota</taxon>
        <taxon>Metazoa</taxon>
        <taxon>Ecdysozoa</taxon>
        <taxon>Nematoda</taxon>
        <taxon>Chromadorea</taxon>
        <taxon>Rhabditida</taxon>
        <taxon>Rhabditina</taxon>
        <taxon>Rhabditomorpha</taxon>
        <taxon>Strongyloidea</taxon>
        <taxon>Strongylidae</taxon>
        <taxon>Cylicostephanus</taxon>
    </lineage>
</organism>
<dbReference type="GO" id="GO:0005739">
    <property type="term" value="C:mitochondrion"/>
    <property type="evidence" value="ECO:0007669"/>
    <property type="project" value="TreeGrafter"/>
</dbReference>
<dbReference type="AlphaFoldDB" id="A0A3P6SC01"/>
<accession>A0A3P6SC01</accession>
<dbReference type="PANTHER" id="PTHR11851">
    <property type="entry name" value="METALLOPROTEASE"/>
    <property type="match status" value="1"/>
</dbReference>
<proteinExistence type="predicted"/>
<gene>
    <name evidence="6" type="ORF">CGOC_LOCUS6939</name>
</gene>
<feature type="non-terminal residue" evidence="6">
    <location>
        <position position="1"/>
    </location>
</feature>
<sequence length="100" mass="11297">QDTGLIGVYFVTEENASESLVDAIVDEWRWLANEVDAETVDRGKQTLLTNLLLMLDGSTPICEDIGRQLLCYGRRIPVPELELRIKVNKSCQRKSTDLCN</sequence>
<dbReference type="Proteomes" id="UP000271889">
    <property type="component" value="Unassembled WGS sequence"/>
</dbReference>
<dbReference type="EMBL" id="UYRV01023374">
    <property type="protein sequence ID" value="VDK73462.1"/>
    <property type="molecule type" value="Genomic_DNA"/>
</dbReference>
<evidence type="ECO:0008006" key="8">
    <source>
        <dbReference type="Google" id="ProtNLM"/>
    </source>
</evidence>
<dbReference type="GO" id="GO:0046872">
    <property type="term" value="F:metal ion binding"/>
    <property type="evidence" value="ECO:0007669"/>
    <property type="project" value="UniProtKB-KW"/>
</dbReference>
<dbReference type="OrthoDB" id="5853111at2759"/>
<dbReference type="GO" id="GO:0006627">
    <property type="term" value="P:protein processing involved in protein targeting to mitochondrion"/>
    <property type="evidence" value="ECO:0007669"/>
    <property type="project" value="TreeGrafter"/>
</dbReference>
<protein>
    <recommendedName>
        <fullName evidence="8">Peptidase M16 C-terminal domain-containing protein</fullName>
    </recommendedName>
</protein>
<evidence type="ECO:0000256" key="3">
    <source>
        <dbReference type="ARBA" id="ARBA00022801"/>
    </source>
</evidence>
<evidence type="ECO:0000313" key="7">
    <source>
        <dbReference type="Proteomes" id="UP000271889"/>
    </source>
</evidence>
<dbReference type="Gene3D" id="3.30.830.10">
    <property type="entry name" value="Metalloenzyme, LuxS/M16 peptidase-like"/>
    <property type="match status" value="1"/>
</dbReference>
<name>A0A3P6SC01_CYLGO</name>
<evidence type="ECO:0000256" key="4">
    <source>
        <dbReference type="ARBA" id="ARBA00022833"/>
    </source>
</evidence>